<dbReference type="GO" id="GO:0030170">
    <property type="term" value="F:pyridoxal phosphate binding"/>
    <property type="evidence" value="ECO:0007669"/>
    <property type="project" value="InterPro"/>
</dbReference>
<name>A0AAV2R931_MEGNR</name>
<evidence type="ECO:0000256" key="7">
    <source>
        <dbReference type="ARBA" id="ARBA00038886"/>
    </source>
</evidence>
<comment type="subunit">
    <text evidence="2">Homodimer.</text>
</comment>
<dbReference type="GO" id="GO:0019752">
    <property type="term" value="P:carboxylic acid metabolic process"/>
    <property type="evidence" value="ECO:0007669"/>
    <property type="project" value="InterPro"/>
</dbReference>
<evidence type="ECO:0000313" key="12">
    <source>
        <dbReference type="Proteomes" id="UP001497623"/>
    </source>
</evidence>
<evidence type="ECO:0000256" key="3">
    <source>
        <dbReference type="ARBA" id="ARBA00022584"/>
    </source>
</evidence>
<organism evidence="11 12">
    <name type="scientific">Meganyctiphanes norvegica</name>
    <name type="common">Northern krill</name>
    <name type="synonym">Thysanopoda norvegica</name>
    <dbReference type="NCBI Taxonomy" id="48144"/>
    <lineage>
        <taxon>Eukaryota</taxon>
        <taxon>Metazoa</taxon>
        <taxon>Ecdysozoa</taxon>
        <taxon>Arthropoda</taxon>
        <taxon>Crustacea</taxon>
        <taxon>Multicrustacea</taxon>
        <taxon>Malacostraca</taxon>
        <taxon>Eumalacostraca</taxon>
        <taxon>Eucarida</taxon>
        <taxon>Euphausiacea</taxon>
        <taxon>Euphausiidae</taxon>
        <taxon>Meganyctiphanes</taxon>
    </lineage>
</organism>
<evidence type="ECO:0000256" key="4">
    <source>
        <dbReference type="ARBA" id="ARBA00022793"/>
    </source>
</evidence>
<dbReference type="PANTHER" id="PTHR11999">
    <property type="entry name" value="GROUP II PYRIDOXAL-5-PHOSPHATE DECARBOXYLASE"/>
    <property type="match status" value="1"/>
</dbReference>
<dbReference type="GO" id="GO:0004058">
    <property type="term" value="F:aromatic-L-amino-acid decarboxylase activity"/>
    <property type="evidence" value="ECO:0007669"/>
    <property type="project" value="UniProtKB-EC"/>
</dbReference>
<dbReference type="PANTHER" id="PTHR11999:SF167">
    <property type="entry name" value="AROMATIC-L-AMINO-ACID DECARBOXYLASE"/>
    <property type="match status" value="1"/>
</dbReference>
<evidence type="ECO:0000256" key="9">
    <source>
        <dbReference type="ARBA" id="ARBA00041275"/>
    </source>
</evidence>
<dbReference type="PRINTS" id="PR00800">
    <property type="entry name" value="YHDCRBOXLASE"/>
</dbReference>
<evidence type="ECO:0000256" key="8">
    <source>
        <dbReference type="ARBA" id="ARBA00040968"/>
    </source>
</evidence>
<dbReference type="Pfam" id="PF00282">
    <property type="entry name" value="Pyridoxal_deC"/>
    <property type="match status" value="1"/>
</dbReference>
<dbReference type="GO" id="GO:0006520">
    <property type="term" value="P:amino acid metabolic process"/>
    <property type="evidence" value="ECO:0007669"/>
    <property type="project" value="InterPro"/>
</dbReference>
<dbReference type="InterPro" id="IPR015424">
    <property type="entry name" value="PyrdxlP-dep_Trfase"/>
</dbReference>
<evidence type="ECO:0000256" key="5">
    <source>
        <dbReference type="ARBA" id="ARBA00022898"/>
    </source>
</evidence>
<keyword evidence="3" id="KW-0127">Catecholamine biosynthesis</keyword>
<proteinExistence type="inferred from homology"/>
<feature type="non-terminal residue" evidence="11">
    <location>
        <position position="241"/>
    </location>
</feature>
<keyword evidence="4" id="KW-0210">Decarboxylase</keyword>
<dbReference type="GO" id="GO:0042423">
    <property type="term" value="P:catecholamine biosynthetic process"/>
    <property type="evidence" value="ECO:0007669"/>
    <property type="project" value="UniProtKB-KW"/>
</dbReference>
<dbReference type="GO" id="GO:0005737">
    <property type="term" value="C:cytoplasm"/>
    <property type="evidence" value="ECO:0007669"/>
    <property type="project" value="TreeGrafter"/>
</dbReference>
<dbReference type="GO" id="GO:0042427">
    <property type="term" value="P:serotonin biosynthetic process"/>
    <property type="evidence" value="ECO:0007669"/>
    <property type="project" value="TreeGrafter"/>
</dbReference>
<keyword evidence="12" id="KW-1185">Reference proteome</keyword>
<dbReference type="Gene3D" id="3.40.640.10">
    <property type="entry name" value="Type I PLP-dependent aspartate aminotransferase-like (Major domain)"/>
    <property type="match status" value="1"/>
</dbReference>
<comment type="cofactor">
    <cofactor evidence="1 10">
        <name>pyridoxal 5'-phosphate</name>
        <dbReference type="ChEBI" id="CHEBI:597326"/>
    </cofactor>
</comment>
<dbReference type="EMBL" id="CAXKWB010018736">
    <property type="protein sequence ID" value="CAL4121169.1"/>
    <property type="molecule type" value="Genomic_DNA"/>
</dbReference>
<keyword evidence="6 10" id="KW-0456">Lyase</keyword>
<evidence type="ECO:0000256" key="2">
    <source>
        <dbReference type="ARBA" id="ARBA00011738"/>
    </source>
</evidence>
<evidence type="ECO:0000256" key="1">
    <source>
        <dbReference type="ARBA" id="ARBA00001933"/>
    </source>
</evidence>
<dbReference type="EC" id="4.1.1.28" evidence="7"/>
<dbReference type="InterPro" id="IPR015421">
    <property type="entry name" value="PyrdxlP-dep_Trfase_major"/>
</dbReference>
<comment type="caution">
    <text evidence="11">The sequence shown here is derived from an EMBL/GenBank/DDBJ whole genome shotgun (WGS) entry which is preliminary data.</text>
</comment>
<evidence type="ECO:0000256" key="6">
    <source>
        <dbReference type="ARBA" id="ARBA00023239"/>
    </source>
</evidence>
<evidence type="ECO:0000313" key="11">
    <source>
        <dbReference type="EMBL" id="CAL4121169.1"/>
    </source>
</evidence>
<dbReference type="InterPro" id="IPR002129">
    <property type="entry name" value="PyrdxlP-dep_de-COase"/>
</dbReference>
<dbReference type="AlphaFoldDB" id="A0AAV2R931"/>
<dbReference type="InterPro" id="IPR010977">
    <property type="entry name" value="Aromatic_deC"/>
</dbReference>
<gene>
    <name evidence="11" type="ORF">MNOR_LOCUS22340</name>
</gene>
<dbReference type="Gene3D" id="1.20.1340.10">
    <property type="entry name" value="dopa decarboxylase, N-terminal domain"/>
    <property type="match status" value="1"/>
</dbReference>
<accession>A0AAV2R931</accession>
<comment type="similarity">
    <text evidence="10">Belongs to the group II decarboxylase family.</text>
</comment>
<evidence type="ECO:0000256" key="10">
    <source>
        <dbReference type="RuleBase" id="RU000382"/>
    </source>
</evidence>
<dbReference type="Proteomes" id="UP001497623">
    <property type="component" value="Unassembled WGS sequence"/>
</dbReference>
<sequence length="241" mass="26881">MNSEKMLKQMQLYIVEFVRNITSAIVLNNNENYTIKNVMPLRDMITEDLDVSGNMIKSIIMLNVTHWHSPQFHAYFPTANSYPSILADMLTGAIGCIGFTWIASPACTELEVVMMDWLGKLIGLPEPFLACSSGGTGGGVIQSLRLSVCLSIHPSVRLYVDQVLKATQRYFSSVANLVVAYGRNFQVISKILLRDVKIANKIIFRAEFHLKTPNALMNSEETVAKKLSSFFLVKENGEVPT</sequence>
<protein>
    <recommendedName>
        <fullName evidence="8">Aromatic-L-amino-acid decarboxylase</fullName>
        <ecNumber evidence="7">4.1.1.28</ecNumber>
    </recommendedName>
    <alternativeName>
        <fullName evidence="9">DOPA decarboxylase</fullName>
    </alternativeName>
</protein>
<dbReference type="SUPFAM" id="SSF53383">
    <property type="entry name" value="PLP-dependent transferases"/>
    <property type="match status" value="1"/>
</dbReference>
<keyword evidence="5 10" id="KW-0663">Pyridoxal phosphate</keyword>
<reference evidence="11 12" key="1">
    <citation type="submission" date="2024-05" db="EMBL/GenBank/DDBJ databases">
        <authorList>
            <person name="Wallberg A."/>
        </authorList>
    </citation>
    <scope>NUCLEOTIDE SEQUENCE [LARGE SCALE GENOMIC DNA]</scope>
</reference>